<evidence type="ECO:0000256" key="4">
    <source>
        <dbReference type="ARBA" id="ARBA00022806"/>
    </source>
</evidence>
<feature type="compositionally biased region" description="Basic and acidic residues" evidence="10">
    <location>
        <begin position="30"/>
        <end position="64"/>
    </location>
</feature>
<evidence type="ECO:0000259" key="12">
    <source>
        <dbReference type="PROSITE" id="PS51194"/>
    </source>
</evidence>
<feature type="compositionally biased region" description="Basic and acidic residues" evidence="10">
    <location>
        <begin position="71"/>
        <end position="88"/>
    </location>
</feature>
<evidence type="ECO:0000256" key="3">
    <source>
        <dbReference type="ARBA" id="ARBA00022801"/>
    </source>
</evidence>
<dbReference type="GO" id="GO:0003723">
    <property type="term" value="F:RNA binding"/>
    <property type="evidence" value="ECO:0007669"/>
    <property type="project" value="UniProtKB-KW"/>
</dbReference>
<comment type="similarity">
    <text evidence="7 9">Belongs to the DEAD box helicase family.</text>
</comment>
<dbReference type="CDD" id="cd18787">
    <property type="entry name" value="SF2_C_DEAD"/>
    <property type="match status" value="1"/>
</dbReference>
<evidence type="ECO:0000313" key="15">
    <source>
        <dbReference type="Proteomes" id="UP000035268"/>
    </source>
</evidence>
<sequence>MGIRDWFTRKKTTGTDEGGASKTRQRRGRIREEGKQSGKTQRKGETWRPAGGEKEKPRRERPPEKNAATGDAKERPGGGKAAEKKWKPESFQVEPQEGRTRFHDFDLPGEVMRAIAELGFEYCTKIQAEILPHTLQGRDAAGQAQTGTGKTAAFLIQIFTVLLRRPVQGERKKGAPRALMVAPTRELVLQIEKDAHDLGKYTGFKTVCVYGGMDFNKQMRDLDGTVDLVVATPGRLLDFNRRRVIDLRQVEVLVLDEADRMLDMGFIPDVRKIVRATPFKDKRQTLLFSATLDESVMRLAHSWMTEPVRVEIEPERLAAEAIDQKVYITTEEQKFKLLHNILEKVVHGQALIFVNRRDQVDRLTDLLNRHGIPCEALSGAVNQKKRMRIIEHYKSGKIRCVVATDVAGRGLHVEDISHVINYNTPQNPEDYVHRIGRTGRAGSEGTSVTFASETEAFEIPAIEELLGDRLSCEHPPDELLQELPKPTRPAAKPRGKRDGGGSGSRRSGRSGRPRGRRSGGGRRRS</sequence>
<dbReference type="EMBL" id="CP010904">
    <property type="protein sequence ID" value="AKJ64630.1"/>
    <property type="molecule type" value="Genomic_DNA"/>
</dbReference>
<dbReference type="SMART" id="SM00487">
    <property type="entry name" value="DEXDc"/>
    <property type="match status" value="1"/>
</dbReference>
<dbReference type="SMART" id="SM00490">
    <property type="entry name" value="HELICc"/>
    <property type="match status" value="1"/>
</dbReference>
<dbReference type="GO" id="GO:0005829">
    <property type="term" value="C:cytosol"/>
    <property type="evidence" value="ECO:0007669"/>
    <property type="project" value="TreeGrafter"/>
</dbReference>
<dbReference type="InterPro" id="IPR000629">
    <property type="entry name" value="RNA-helicase_DEAD-box_CS"/>
</dbReference>
<feature type="short sequence motif" description="Q motif" evidence="8">
    <location>
        <begin position="100"/>
        <end position="128"/>
    </location>
</feature>
<keyword evidence="1" id="KW-0963">Cytoplasm</keyword>
<dbReference type="SUPFAM" id="SSF52540">
    <property type="entry name" value="P-loop containing nucleoside triphosphate hydrolases"/>
    <property type="match status" value="1"/>
</dbReference>
<dbReference type="PATRIC" id="fig|1609981.3.peg.1435"/>
<evidence type="ECO:0000259" key="11">
    <source>
        <dbReference type="PROSITE" id="PS51192"/>
    </source>
</evidence>
<dbReference type="InterPro" id="IPR001650">
    <property type="entry name" value="Helicase_C-like"/>
</dbReference>
<feature type="compositionally biased region" description="Basic residues" evidence="10">
    <location>
        <begin position="506"/>
        <end position="525"/>
    </location>
</feature>
<dbReference type="InterPro" id="IPR027417">
    <property type="entry name" value="P-loop_NTPase"/>
</dbReference>
<dbReference type="PANTHER" id="PTHR47959">
    <property type="entry name" value="ATP-DEPENDENT RNA HELICASE RHLE-RELATED"/>
    <property type="match status" value="1"/>
</dbReference>
<evidence type="ECO:0000256" key="7">
    <source>
        <dbReference type="ARBA" id="ARBA00038437"/>
    </source>
</evidence>
<evidence type="ECO:0000256" key="5">
    <source>
        <dbReference type="ARBA" id="ARBA00022840"/>
    </source>
</evidence>
<evidence type="ECO:0000259" key="13">
    <source>
        <dbReference type="PROSITE" id="PS51195"/>
    </source>
</evidence>
<dbReference type="RefSeq" id="WP_074041406.1">
    <property type="nucleotide sequence ID" value="NZ_CP010904.1"/>
</dbReference>
<keyword evidence="2 9" id="KW-0547">Nucleotide-binding</keyword>
<accession>A0A0G3EII9</accession>
<name>A0A0G3EII9_9BACT</name>
<dbReference type="PROSITE" id="PS00039">
    <property type="entry name" value="DEAD_ATP_HELICASE"/>
    <property type="match status" value="1"/>
</dbReference>
<feature type="domain" description="Helicase ATP-binding" evidence="11">
    <location>
        <begin position="131"/>
        <end position="310"/>
    </location>
</feature>
<dbReference type="AlphaFoldDB" id="A0A0G3EII9"/>
<feature type="domain" description="DEAD-box RNA helicase Q" evidence="13">
    <location>
        <begin position="100"/>
        <end position="128"/>
    </location>
</feature>
<dbReference type="Pfam" id="PF00271">
    <property type="entry name" value="Helicase_C"/>
    <property type="match status" value="1"/>
</dbReference>
<evidence type="ECO:0000256" key="8">
    <source>
        <dbReference type="PROSITE-ProRule" id="PRU00552"/>
    </source>
</evidence>
<reference evidence="15" key="1">
    <citation type="submission" date="2015-02" db="EMBL/GenBank/DDBJ databases">
        <title>Description and complete genome sequence of the first cultured representative of the subdivision 5 of the Verrucomicrobia phylum.</title>
        <authorList>
            <person name="Spring S."/>
            <person name="Bunk B."/>
            <person name="Sproer C."/>
            <person name="Klenk H.-P."/>
        </authorList>
    </citation>
    <scope>NUCLEOTIDE SEQUENCE [LARGE SCALE GENOMIC DNA]</scope>
    <source>
        <strain evidence="15">L21-Fru-AB</strain>
    </source>
</reference>
<dbReference type="InterPro" id="IPR044742">
    <property type="entry name" value="DEAD/DEAH_RhlB"/>
</dbReference>
<dbReference type="Pfam" id="PF00270">
    <property type="entry name" value="DEAD"/>
    <property type="match status" value="1"/>
</dbReference>
<dbReference type="PROSITE" id="PS51194">
    <property type="entry name" value="HELICASE_CTER"/>
    <property type="match status" value="1"/>
</dbReference>
<dbReference type="InterPro" id="IPR014001">
    <property type="entry name" value="Helicase_ATP-bd"/>
</dbReference>
<dbReference type="EC" id="3.6.4.13" evidence="14"/>
<dbReference type="Proteomes" id="UP000035268">
    <property type="component" value="Chromosome"/>
</dbReference>
<reference evidence="14 15" key="2">
    <citation type="journal article" date="2016" name="ISME J.">
        <title>Characterization of the first cultured representative of Verrucomicrobia subdivision 5 indicates the proposal of a novel phylum.</title>
        <authorList>
            <person name="Spring S."/>
            <person name="Bunk B."/>
            <person name="Sproer C."/>
            <person name="Schumann P."/>
            <person name="Rohde M."/>
            <person name="Tindall B.J."/>
            <person name="Klenk H.P."/>
        </authorList>
    </citation>
    <scope>NUCLEOTIDE SEQUENCE [LARGE SCALE GENOMIC DNA]</scope>
    <source>
        <strain evidence="14 15">L21-Fru-AB</strain>
    </source>
</reference>
<feature type="domain" description="Helicase C-terminal" evidence="12">
    <location>
        <begin position="321"/>
        <end position="483"/>
    </location>
</feature>
<dbReference type="HAMAP" id="MF_00661">
    <property type="entry name" value="DEAD_helicase_RhlB"/>
    <property type="match status" value="1"/>
</dbReference>
<dbReference type="InterPro" id="IPR050079">
    <property type="entry name" value="DEAD_box_RNA_helicase"/>
</dbReference>
<protein>
    <submittedName>
        <fullName evidence="14">ATP-dependent RNA helicase RhlB</fullName>
        <ecNumber evidence="14">3.6.4.13</ecNumber>
    </submittedName>
</protein>
<feature type="region of interest" description="Disordered" evidence="10">
    <location>
        <begin position="1"/>
        <end position="97"/>
    </location>
</feature>
<organism evidence="14 15">
    <name type="scientific">Kiritimatiella glycovorans</name>
    <dbReference type="NCBI Taxonomy" id="1307763"/>
    <lineage>
        <taxon>Bacteria</taxon>
        <taxon>Pseudomonadati</taxon>
        <taxon>Kiritimatiellota</taxon>
        <taxon>Kiritimatiellia</taxon>
        <taxon>Kiritimatiellales</taxon>
        <taxon>Kiritimatiellaceae</taxon>
        <taxon>Kiritimatiella</taxon>
    </lineage>
</organism>
<keyword evidence="15" id="KW-1185">Reference proteome</keyword>
<dbReference type="PANTHER" id="PTHR47959:SF10">
    <property type="entry name" value="ATP-DEPENDENT RNA HELICASE RHLB"/>
    <property type="match status" value="1"/>
</dbReference>
<proteinExistence type="inferred from homology"/>
<evidence type="ECO:0000256" key="6">
    <source>
        <dbReference type="ARBA" id="ARBA00022884"/>
    </source>
</evidence>
<evidence type="ECO:0000256" key="9">
    <source>
        <dbReference type="RuleBase" id="RU000492"/>
    </source>
</evidence>
<keyword evidence="6" id="KW-0694">RNA-binding</keyword>
<evidence type="ECO:0000256" key="1">
    <source>
        <dbReference type="ARBA" id="ARBA00022490"/>
    </source>
</evidence>
<dbReference type="InterPro" id="IPR014014">
    <property type="entry name" value="RNA_helicase_DEAD_Q_motif"/>
</dbReference>
<dbReference type="CDD" id="cd00268">
    <property type="entry name" value="DEADc"/>
    <property type="match status" value="1"/>
</dbReference>
<dbReference type="GO" id="GO:0003724">
    <property type="term" value="F:RNA helicase activity"/>
    <property type="evidence" value="ECO:0007669"/>
    <property type="project" value="UniProtKB-EC"/>
</dbReference>
<dbReference type="PROSITE" id="PS51192">
    <property type="entry name" value="HELICASE_ATP_BIND_1"/>
    <property type="match status" value="1"/>
</dbReference>
<dbReference type="OrthoDB" id="9805696at2"/>
<dbReference type="GO" id="GO:0005524">
    <property type="term" value="F:ATP binding"/>
    <property type="evidence" value="ECO:0007669"/>
    <property type="project" value="UniProtKB-KW"/>
</dbReference>
<dbReference type="STRING" id="1307763.L21SP4_01382"/>
<evidence type="ECO:0000256" key="2">
    <source>
        <dbReference type="ARBA" id="ARBA00022741"/>
    </source>
</evidence>
<dbReference type="InterPro" id="IPR011545">
    <property type="entry name" value="DEAD/DEAH_box_helicase_dom"/>
</dbReference>
<dbReference type="Gene3D" id="3.40.50.300">
    <property type="entry name" value="P-loop containing nucleotide triphosphate hydrolases"/>
    <property type="match status" value="2"/>
</dbReference>
<evidence type="ECO:0000313" key="14">
    <source>
        <dbReference type="EMBL" id="AKJ64630.1"/>
    </source>
</evidence>
<keyword evidence="3 9" id="KW-0378">Hydrolase</keyword>
<evidence type="ECO:0000256" key="10">
    <source>
        <dbReference type="SAM" id="MobiDB-lite"/>
    </source>
</evidence>
<dbReference type="PROSITE" id="PS51195">
    <property type="entry name" value="Q_MOTIF"/>
    <property type="match status" value="1"/>
</dbReference>
<keyword evidence="4 9" id="KW-0347">Helicase</keyword>
<gene>
    <name evidence="14" type="primary">rhlB</name>
    <name evidence="14" type="ORF">L21SP4_01382</name>
</gene>
<keyword evidence="5 9" id="KW-0067">ATP-binding</keyword>
<dbReference type="InterPro" id="IPR023554">
    <property type="entry name" value="RNA_helicase_ATP-dep_RhlB"/>
</dbReference>
<dbReference type="GO" id="GO:0016787">
    <property type="term" value="F:hydrolase activity"/>
    <property type="evidence" value="ECO:0007669"/>
    <property type="project" value="UniProtKB-KW"/>
</dbReference>
<feature type="region of interest" description="Disordered" evidence="10">
    <location>
        <begin position="473"/>
        <end position="525"/>
    </location>
</feature>
<dbReference type="KEGG" id="vbl:L21SP4_01382"/>